<keyword evidence="5 7" id="KW-1133">Transmembrane helix</keyword>
<comment type="subcellular location">
    <subcellularLocation>
        <location evidence="1 7">Cell membrane</location>
        <topology evidence="1 7">Multi-pass membrane protein</topology>
    </subcellularLocation>
</comment>
<evidence type="ECO:0000256" key="3">
    <source>
        <dbReference type="ARBA" id="ARBA00022475"/>
    </source>
</evidence>
<protein>
    <submittedName>
        <fullName evidence="9">N-Acetyl-D-glucosamine ABC transport system, permease protein 1</fullName>
    </submittedName>
</protein>
<reference evidence="10" key="1">
    <citation type="journal article" date="2018" name="Sci. Rep.">
        <title>Lignite coal burning seam in the remote Altai Mountains harbors a hydrogen-driven thermophilic microbial community.</title>
        <authorList>
            <person name="Kadnikov V.V."/>
            <person name="Mardanov A.V."/>
            <person name="Ivasenko D.A."/>
            <person name="Antsiferov D.V."/>
            <person name="Beletsky A.V."/>
            <person name="Karnachuk O.V."/>
            <person name="Ravin N.V."/>
        </authorList>
    </citation>
    <scope>NUCLEOTIDE SEQUENCE [LARGE SCALE GENOMIC DNA]</scope>
</reference>
<evidence type="ECO:0000256" key="2">
    <source>
        <dbReference type="ARBA" id="ARBA00022448"/>
    </source>
</evidence>
<dbReference type="EMBL" id="PEBX01000022">
    <property type="protein sequence ID" value="PTQ56654.1"/>
    <property type="molecule type" value="Genomic_DNA"/>
</dbReference>
<dbReference type="InterPro" id="IPR035906">
    <property type="entry name" value="MetI-like_sf"/>
</dbReference>
<gene>
    <name evidence="9" type="ORF">BSOLF_2804</name>
</gene>
<keyword evidence="2 7" id="KW-0813">Transport</keyword>
<keyword evidence="6 7" id="KW-0472">Membrane</keyword>
<dbReference type="PROSITE" id="PS50928">
    <property type="entry name" value="ABC_TM1"/>
    <property type="match status" value="1"/>
</dbReference>
<feature type="domain" description="ABC transmembrane type-1" evidence="8">
    <location>
        <begin position="81"/>
        <end position="294"/>
    </location>
</feature>
<dbReference type="Gene3D" id="1.10.3720.10">
    <property type="entry name" value="MetI-like"/>
    <property type="match status" value="1"/>
</dbReference>
<keyword evidence="3" id="KW-1003">Cell membrane</keyword>
<dbReference type="SUPFAM" id="SSF161098">
    <property type="entry name" value="MetI-like"/>
    <property type="match status" value="1"/>
</dbReference>
<name>A0A2R6Y1U5_9BACL</name>
<feature type="transmembrane region" description="Helical" evidence="7">
    <location>
        <begin position="87"/>
        <end position="107"/>
    </location>
</feature>
<feature type="transmembrane region" description="Helical" evidence="7">
    <location>
        <begin position="119"/>
        <end position="139"/>
    </location>
</feature>
<evidence type="ECO:0000259" key="8">
    <source>
        <dbReference type="PROSITE" id="PS50928"/>
    </source>
</evidence>
<comment type="caution">
    <text evidence="9">The sequence shown here is derived from an EMBL/GenBank/DDBJ whole genome shotgun (WGS) entry which is preliminary data.</text>
</comment>
<sequence>MKTLVPYKSEKIKYLLKDIWKNRVYYLFLAPKMVVFTLFIAIPVIWAFILAFQEYNVFGSTWVGLNNFIKVLNSEVFYVALWNTFKYTVFTVPVHVVIALILATLIHPLGKIAQSFFRAAFYLPTVTSMVIIAMVWRWIYNFRFGLFNYFLSWFGIPPVDWLGQSATALWAIIIMSILTPPGVGIILYLAAMSNIPDTLYEAAKIDGAGPFQRWYRITLPMLKPTTLYLVMISTIGSFQVFTQIIMMTKGGPGYATETLVHLIYKTAFRDYEFGVASAQAMILFIIILFFSVIQYRLLSTDHD</sequence>
<dbReference type="Pfam" id="PF00528">
    <property type="entry name" value="BPD_transp_1"/>
    <property type="match status" value="1"/>
</dbReference>
<dbReference type="InterPro" id="IPR051393">
    <property type="entry name" value="ABC_transporter_permease"/>
</dbReference>
<evidence type="ECO:0000256" key="4">
    <source>
        <dbReference type="ARBA" id="ARBA00022692"/>
    </source>
</evidence>
<dbReference type="InterPro" id="IPR000515">
    <property type="entry name" value="MetI-like"/>
</dbReference>
<feature type="transmembrane region" description="Helical" evidence="7">
    <location>
        <begin position="278"/>
        <end position="298"/>
    </location>
</feature>
<dbReference type="AlphaFoldDB" id="A0A2R6Y1U5"/>
<evidence type="ECO:0000256" key="6">
    <source>
        <dbReference type="ARBA" id="ARBA00023136"/>
    </source>
</evidence>
<dbReference type="Proteomes" id="UP000244338">
    <property type="component" value="Unassembled WGS sequence"/>
</dbReference>
<feature type="transmembrane region" description="Helical" evidence="7">
    <location>
        <begin position="24"/>
        <end position="52"/>
    </location>
</feature>
<organism evidence="9 10">
    <name type="scientific">Candidatus Carbonibacillus altaicus</name>
    <dbReference type="NCBI Taxonomy" id="2163959"/>
    <lineage>
        <taxon>Bacteria</taxon>
        <taxon>Bacillati</taxon>
        <taxon>Bacillota</taxon>
        <taxon>Bacilli</taxon>
        <taxon>Bacillales</taxon>
        <taxon>Candidatus Carbonibacillus</taxon>
    </lineage>
</organism>
<evidence type="ECO:0000256" key="5">
    <source>
        <dbReference type="ARBA" id="ARBA00022989"/>
    </source>
</evidence>
<accession>A0A2R6Y1U5</accession>
<feature type="transmembrane region" description="Helical" evidence="7">
    <location>
        <begin position="168"/>
        <end position="190"/>
    </location>
</feature>
<dbReference type="PANTHER" id="PTHR30193">
    <property type="entry name" value="ABC TRANSPORTER PERMEASE PROTEIN"/>
    <property type="match status" value="1"/>
</dbReference>
<evidence type="ECO:0000256" key="1">
    <source>
        <dbReference type="ARBA" id="ARBA00004651"/>
    </source>
</evidence>
<feature type="transmembrane region" description="Helical" evidence="7">
    <location>
        <begin position="226"/>
        <end position="246"/>
    </location>
</feature>
<dbReference type="CDD" id="cd06261">
    <property type="entry name" value="TM_PBP2"/>
    <property type="match status" value="1"/>
</dbReference>
<dbReference type="GO" id="GO:0055085">
    <property type="term" value="P:transmembrane transport"/>
    <property type="evidence" value="ECO:0007669"/>
    <property type="project" value="InterPro"/>
</dbReference>
<evidence type="ECO:0000256" key="7">
    <source>
        <dbReference type="RuleBase" id="RU363032"/>
    </source>
</evidence>
<dbReference type="PANTHER" id="PTHR30193:SF37">
    <property type="entry name" value="INNER MEMBRANE ABC TRANSPORTER PERMEASE PROTEIN YCJO"/>
    <property type="match status" value="1"/>
</dbReference>
<evidence type="ECO:0000313" key="10">
    <source>
        <dbReference type="Proteomes" id="UP000244338"/>
    </source>
</evidence>
<evidence type="ECO:0000313" key="9">
    <source>
        <dbReference type="EMBL" id="PTQ56654.1"/>
    </source>
</evidence>
<keyword evidence="4 7" id="KW-0812">Transmembrane</keyword>
<dbReference type="GO" id="GO:0005886">
    <property type="term" value="C:plasma membrane"/>
    <property type="evidence" value="ECO:0007669"/>
    <property type="project" value="UniProtKB-SubCell"/>
</dbReference>
<comment type="similarity">
    <text evidence="7">Belongs to the binding-protein-dependent transport system permease family.</text>
</comment>
<proteinExistence type="inferred from homology"/>